<keyword evidence="1" id="KW-1133">Transmembrane helix</keyword>
<reference evidence="2 3" key="1">
    <citation type="journal article" date="2016" name="Nat. Commun.">
        <title>Thousands of microbial genomes shed light on interconnected biogeochemical processes in an aquifer system.</title>
        <authorList>
            <person name="Anantharaman K."/>
            <person name="Brown C.T."/>
            <person name="Hug L.A."/>
            <person name="Sharon I."/>
            <person name="Castelle C.J."/>
            <person name="Probst A.J."/>
            <person name="Thomas B.C."/>
            <person name="Singh A."/>
            <person name="Wilkins M.J."/>
            <person name="Karaoz U."/>
            <person name="Brodie E.L."/>
            <person name="Williams K.H."/>
            <person name="Hubbard S.S."/>
            <person name="Banfield J.F."/>
        </authorList>
    </citation>
    <scope>NUCLEOTIDE SEQUENCE [LARGE SCALE GENOMIC DNA]</scope>
</reference>
<dbReference type="AlphaFoldDB" id="A0A1G1WFG7"/>
<keyword evidence="1" id="KW-0812">Transmembrane</keyword>
<accession>A0A1G1WFG7</accession>
<evidence type="ECO:0000313" key="3">
    <source>
        <dbReference type="Proteomes" id="UP000176389"/>
    </source>
</evidence>
<sequence>MVLYFLAGNKSKTAYRYPDELDNDSTNTLKFTPNMLSTPHLLVGAAIAQSIQNPAVALPAAFASHFVLDMTPHWDGSPKAPFSKKVVGGVVIDYAFGVALIFLISQGDPRQAIILVGAFLATLPDFIMAFSRHIKTPLIKLPLVDRFNRYHSNVQYNVRFVSGLMTAFAVSAAALVFLVR</sequence>
<organism evidence="2 3">
    <name type="scientific">Candidatus Woykebacteria bacterium RBG_16_43_9</name>
    <dbReference type="NCBI Taxonomy" id="1802596"/>
    <lineage>
        <taxon>Bacteria</taxon>
        <taxon>Candidatus Woykeibacteriota</taxon>
    </lineage>
</organism>
<gene>
    <name evidence="2" type="ORF">A2Z11_04235</name>
</gene>
<dbReference type="STRING" id="1802596.A2Z11_04235"/>
<protein>
    <submittedName>
        <fullName evidence="2">Uncharacterized protein</fullName>
    </submittedName>
</protein>
<feature type="transmembrane region" description="Helical" evidence="1">
    <location>
        <begin position="111"/>
        <end position="130"/>
    </location>
</feature>
<feature type="transmembrane region" description="Helical" evidence="1">
    <location>
        <begin position="86"/>
        <end position="105"/>
    </location>
</feature>
<evidence type="ECO:0000313" key="2">
    <source>
        <dbReference type="EMBL" id="OGY26361.1"/>
    </source>
</evidence>
<dbReference type="EMBL" id="MHCS01000023">
    <property type="protein sequence ID" value="OGY26361.1"/>
    <property type="molecule type" value="Genomic_DNA"/>
</dbReference>
<feature type="transmembrane region" description="Helical" evidence="1">
    <location>
        <begin position="156"/>
        <end position="179"/>
    </location>
</feature>
<proteinExistence type="predicted"/>
<dbReference type="Proteomes" id="UP000176389">
    <property type="component" value="Unassembled WGS sequence"/>
</dbReference>
<evidence type="ECO:0000256" key="1">
    <source>
        <dbReference type="SAM" id="Phobius"/>
    </source>
</evidence>
<comment type="caution">
    <text evidence="2">The sequence shown here is derived from an EMBL/GenBank/DDBJ whole genome shotgun (WGS) entry which is preliminary data.</text>
</comment>
<name>A0A1G1WFG7_9BACT</name>
<keyword evidence="1" id="KW-0472">Membrane</keyword>